<dbReference type="EMBL" id="LATX01000250">
    <property type="protein sequence ID" value="KTB46791.1"/>
    <property type="molecule type" value="Genomic_DNA"/>
</dbReference>
<organism evidence="2 3">
    <name type="scientific">Moniliophthora roreri</name>
    <name type="common">Frosty pod rot fungus</name>
    <name type="synonym">Monilia roreri</name>
    <dbReference type="NCBI Taxonomy" id="221103"/>
    <lineage>
        <taxon>Eukaryota</taxon>
        <taxon>Fungi</taxon>
        <taxon>Dikarya</taxon>
        <taxon>Basidiomycota</taxon>
        <taxon>Agaricomycotina</taxon>
        <taxon>Agaricomycetes</taxon>
        <taxon>Agaricomycetidae</taxon>
        <taxon>Agaricales</taxon>
        <taxon>Marasmiineae</taxon>
        <taxon>Marasmiaceae</taxon>
        <taxon>Moniliophthora</taxon>
    </lineage>
</organism>
<feature type="region of interest" description="Disordered" evidence="1">
    <location>
        <begin position="324"/>
        <end position="347"/>
    </location>
</feature>
<name>A0A0W0GE12_MONRR</name>
<dbReference type="Proteomes" id="UP000054988">
    <property type="component" value="Unassembled WGS sequence"/>
</dbReference>
<reference evidence="2 3" key="1">
    <citation type="submission" date="2015-12" db="EMBL/GenBank/DDBJ databases">
        <title>Draft genome sequence of Moniliophthora roreri, the causal agent of frosty pod rot of cacao.</title>
        <authorList>
            <person name="Aime M.C."/>
            <person name="Diaz-Valderrama J.R."/>
            <person name="Kijpornyongpan T."/>
            <person name="Phillips-Mora W."/>
        </authorList>
    </citation>
    <scope>NUCLEOTIDE SEQUENCE [LARGE SCALE GENOMIC DNA]</scope>
    <source>
        <strain evidence="2 3">MCA 2952</strain>
    </source>
</reference>
<proteinExistence type="predicted"/>
<comment type="caution">
    <text evidence="2">The sequence shown here is derived from an EMBL/GenBank/DDBJ whole genome shotgun (WGS) entry which is preliminary data.</text>
</comment>
<feature type="region of interest" description="Disordered" evidence="1">
    <location>
        <begin position="208"/>
        <end position="236"/>
    </location>
</feature>
<sequence>MAKGNKKSQEPSFELLTNTEFQQRAEKITRKSPDTSFVDAVKIFLRNGSSPEALFALWQRALALSQSGSGSASTEHIFQQGKEEGLAEGRKVGFQEGKEASARGQDSVRKEGWKEGYNKGHETGKRVGLEQGTAAGYKEGKAEGYEKGQSAGFAEGSRALRVEAEQELHYKRHSYYKEGFEAGTKARPAGTSIAVDTSDLIPPTLHTSCSTQTATDTPSYMTSSTQTTSEALTPLSPSALSRSSFNWAEEADTITPAILIPPSSLTRDLTALRSNSSRQPFSSLQRRATRSLRLDKYHFPRHTIIPTNTRSTRPLKLNRSTPLITRRHPSGIGPGKPVQTISQPRPTYISTSGSLPPLDWDRDPRLVQLGRILGDLGWVRH</sequence>
<feature type="compositionally biased region" description="Basic and acidic residues" evidence="1">
    <location>
        <begin position="94"/>
        <end position="128"/>
    </location>
</feature>
<gene>
    <name evidence="2" type="ORF">WG66_632</name>
</gene>
<evidence type="ECO:0000256" key="1">
    <source>
        <dbReference type="SAM" id="MobiDB-lite"/>
    </source>
</evidence>
<dbReference type="AlphaFoldDB" id="A0A0W0GE12"/>
<feature type="region of interest" description="Disordered" evidence="1">
    <location>
        <begin position="94"/>
        <end position="131"/>
    </location>
</feature>
<evidence type="ECO:0000313" key="2">
    <source>
        <dbReference type="EMBL" id="KTB46791.1"/>
    </source>
</evidence>
<evidence type="ECO:0008006" key="4">
    <source>
        <dbReference type="Google" id="ProtNLM"/>
    </source>
</evidence>
<evidence type="ECO:0000313" key="3">
    <source>
        <dbReference type="Proteomes" id="UP000054988"/>
    </source>
</evidence>
<protein>
    <recommendedName>
        <fullName evidence="4">Essential protein Yae1 N-terminal domain-containing protein</fullName>
    </recommendedName>
</protein>
<accession>A0A0W0GE12</accession>